<organism evidence="1 2">
    <name type="scientific">Mesobaculum littorinae</name>
    <dbReference type="NCBI Taxonomy" id="2486419"/>
    <lineage>
        <taxon>Bacteria</taxon>
        <taxon>Pseudomonadati</taxon>
        <taxon>Pseudomonadota</taxon>
        <taxon>Alphaproteobacteria</taxon>
        <taxon>Rhodobacterales</taxon>
        <taxon>Roseobacteraceae</taxon>
        <taxon>Mesobaculum</taxon>
    </lineage>
</organism>
<dbReference type="NCBIfam" id="NF002769">
    <property type="entry name" value="PRK02853.1"/>
    <property type="match status" value="1"/>
</dbReference>
<name>A0A438AMK7_9RHOB</name>
<dbReference type="RefSeq" id="WP_127905365.1">
    <property type="nucleotide sequence ID" value="NZ_RQXX01000001.1"/>
</dbReference>
<protein>
    <submittedName>
        <fullName evidence="1">UPF0262 family protein</fullName>
    </submittedName>
</protein>
<reference evidence="1 2" key="1">
    <citation type="submission" date="2018-11" db="EMBL/GenBank/DDBJ databases">
        <title>Mesobaculum littorinae gen. nov., sp. nov., isolated from Littorina scabra that represents a novel genus of the order Rhodobacteraceae.</title>
        <authorList>
            <person name="Li F."/>
        </authorList>
    </citation>
    <scope>NUCLEOTIDE SEQUENCE [LARGE SCALE GENOMIC DNA]</scope>
    <source>
        <strain evidence="1 2">M0103</strain>
    </source>
</reference>
<comment type="caution">
    <text evidence="1">The sequence shown here is derived from an EMBL/GenBank/DDBJ whole genome shotgun (WGS) entry which is preliminary data.</text>
</comment>
<sequence>MTRLVDIRVDAAGLPPADADTEQERRVAIFDLLEANSFVPLDPAGAPLPGDGFRLVLSRSEGRLWFDIADAEGQPLVRQHLSMDALRQVAKDYRQICDSYHDAVHSLPPARIETIDTARREIHTEGARLVQHRLAGRVTLDLATARRLFTLICAIQAGT</sequence>
<dbReference type="Proteomes" id="UP000285908">
    <property type="component" value="Unassembled WGS sequence"/>
</dbReference>
<dbReference type="InterPro" id="IPR008321">
    <property type="entry name" value="UCP032146"/>
</dbReference>
<dbReference type="OrthoDB" id="9798434at2"/>
<proteinExistence type="predicted"/>
<dbReference type="EMBL" id="RQXX01000001">
    <property type="protein sequence ID" value="RVV99922.1"/>
    <property type="molecule type" value="Genomic_DNA"/>
</dbReference>
<accession>A0A438AMK7</accession>
<evidence type="ECO:0000313" key="1">
    <source>
        <dbReference type="EMBL" id="RVV99922.1"/>
    </source>
</evidence>
<evidence type="ECO:0000313" key="2">
    <source>
        <dbReference type="Proteomes" id="UP000285908"/>
    </source>
</evidence>
<dbReference type="Pfam" id="PF06793">
    <property type="entry name" value="UPF0262"/>
    <property type="match status" value="1"/>
</dbReference>
<dbReference type="AlphaFoldDB" id="A0A438AMK7"/>
<keyword evidence="2" id="KW-1185">Reference proteome</keyword>
<gene>
    <name evidence="1" type="ORF">EKE94_04500</name>
</gene>